<dbReference type="PANTHER" id="PTHR11733:SF167">
    <property type="entry name" value="FI17812P1-RELATED"/>
    <property type="match status" value="1"/>
</dbReference>
<evidence type="ECO:0000259" key="2">
    <source>
        <dbReference type="Pfam" id="PF01431"/>
    </source>
</evidence>
<sequence length="669" mass="76618">MKPRFNGLNLAKRSDYWLGLRKELLARKITSHLDNKNVYDQLRVNDSAAPEQSSRREHSSVLAKILFTQTELVLDSRELYLEERNSTVLKYLENLYREVHEALGAHATTAAQDAKDVVDFQIQLAKLNNLGNKIGYPDLILNDTALNAKSEMYIVEENNFFGNNLEITKKFRLSMLQKLRKPVDVTEWPLSPSTVNAFHSYQTNEIVFPAGVLSPPFYSRKLSDALMFGSIGFIIGHEITHGFDISVYIYAYRSVIKERGREEDKYPSLPYTQDQLFFIGLAQVTSYDHEKTKSIIKRQIKTAGQRQRIERILKCPNETRVCLFQLLKVDDSTAPQAVQQARSYFRSCMDVDTLSMRGIKPLIDFLDRDIIYPTLQPWWTDTGMTFSDIIEYLSNLSSMGRKIGYPEFVLDDTALNAKSDKYFVNEDDFFGTSLDILVERTVYALQNLGRQEYRTEWSMPIYSVNAFYNPYVNEIVFPAGILTLPILVKNFTTAELYGNLGTVIAHEISHSFHGTGADFDEKGNLSQWWGQKDLKIFQNRSQCLVDQYNKFVDKEMNLHVDGSLTLDENIADNCALKQAFKAYRSVIKERGREEDQHPSLPYTPDQLFFIGFAQGYRVYSEQQGFRSSLQLSSGKTHESQAQVRGLVESSYSLSKEVKVHGGLVVSSYL</sequence>
<feature type="domain" description="Peptidase M13 C-terminal" evidence="2">
    <location>
        <begin position="196"/>
        <end position="244"/>
    </location>
</feature>
<dbReference type="GO" id="GO:0016485">
    <property type="term" value="P:protein processing"/>
    <property type="evidence" value="ECO:0007669"/>
    <property type="project" value="TreeGrafter"/>
</dbReference>
<dbReference type="OrthoDB" id="6475849at2759"/>
<evidence type="ECO:0000256" key="1">
    <source>
        <dbReference type="ARBA" id="ARBA00007357"/>
    </source>
</evidence>
<proteinExistence type="inferred from homology"/>
<protein>
    <recommendedName>
        <fullName evidence="2">Peptidase M13 C-terminal domain-containing protein</fullName>
    </recommendedName>
</protein>
<dbReference type="Gene3D" id="3.40.390.10">
    <property type="entry name" value="Collagenase (Catalytic Domain)"/>
    <property type="match status" value="2"/>
</dbReference>
<name>A0A2T7PTZ2_POMCA</name>
<dbReference type="Proteomes" id="UP000245119">
    <property type="component" value="Linkage Group LG2"/>
</dbReference>
<dbReference type="EMBL" id="PZQS01000002">
    <property type="protein sequence ID" value="PVD36860.1"/>
    <property type="molecule type" value="Genomic_DNA"/>
</dbReference>
<feature type="domain" description="Peptidase M13 C-terminal" evidence="2">
    <location>
        <begin position="465"/>
        <end position="637"/>
    </location>
</feature>
<gene>
    <name evidence="3" type="ORF">C0Q70_03850</name>
</gene>
<dbReference type="GO" id="GO:0004222">
    <property type="term" value="F:metalloendopeptidase activity"/>
    <property type="evidence" value="ECO:0007669"/>
    <property type="project" value="InterPro"/>
</dbReference>
<dbReference type="PROSITE" id="PS51885">
    <property type="entry name" value="NEPRILYSIN"/>
    <property type="match status" value="1"/>
</dbReference>
<dbReference type="PANTHER" id="PTHR11733">
    <property type="entry name" value="ZINC METALLOPROTEASE FAMILY M13 NEPRILYSIN-RELATED"/>
    <property type="match status" value="1"/>
</dbReference>
<dbReference type="InterPro" id="IPR024079">
    <property type="entry name" value="MetalloPept_cat_dom_sf"/>
</dbReference>
<organism evidence="3 4">
    <name type="scientific">Pomacea canaliculata</name>
    <name type="common">Golden apple snail</name>
    <dbReference type="NCBI Taxonomy" id="400727"/>
    <lineage>
        <taxon>Eukaryota</taxon>
        <taxon>Metazoa</taxon>
        <taxon>Spiralia</taxon>
        <taxon>Lophotrochozoa</taxon>
        <taxon>Mollusca</taxon>
        <taxon>Gastropoda</taxon>
        <taxon>Caenogastropoda</taxon>
        <taxon>Architaenioglossa</taxon>
        <taxon>Ampullarioidea</taxon>
        <taxon>Ampullariidae</taxon>
        <taxon>Pomacea</taxon>
    </lineage>
</organism>
<dbReference type="AlphaFoldDB" id="A0A2T7PTZ2"/>
<accession>A0A2T7PTZ2</accession>
<dbReference type="CDD" id="cd08662">
    <property type="entry name" value="M13"/>
    <property type="match status" value="1"/>
</dbReference>
<comment type="similarity">
    <text evidence="1">Belongs to the peptidase M13 family.</text>
</comment>
<dbReference type="GO" id="GO:0005886">
    <property type="term" value="C:plasma membrane"/>
    <property type="evidence" value="ECO:0007669"/>
    <property type="project" value="TreeGrafter"/>
</dbReference>
<evidence type="ECO:0000313" key="3">
    <source>
        <dbReference type="EMBL" id="PVD36860.1"/>
    </source>
</evidence>
<dbReference type="Pfam" id="PF01431">
    <property type="entry name" value="Peptidase_M13"/>
    <property type="match status" value="2"/>
</dbReference>
<dbReference type="InterPro" id="IPR000718">
    <property type="entry name" value="Peptidase_M13"/>
</dbReference>
<comment type="caution">
    <text evidence="3">The sequence shown here is derived from an EMBL/GenBank/DDBJ whole genome shotgun (WGS) entry which is preliminary data.</text>
</comment>
<keyword evidence="4" id="KW-1185">Reference proteome</keyword>
<dbReference type="SUPFAM" id="SSF55486">
    <property type="entry name" value="Metalloproteases ('zincins'), catalytic domain"/>
    <property type="match status" value="3"/>
</dbReference>
<dbReference type="InterPro" id="IPR018497">
    <property type="entry name" value="Peptidase_M13_C"/>
</dbReference>
<reference evidence="3 4" key="1">
    <citation type="submission" date="2018-04" db="EMBL/GenBank/DDBJ databases">
        <title>The genome of golden apple snail Pomacea canaliculata provides insight into stress tolerance and invasive adaptation.</title>
        <authorList>
            <person name="Liu C."/>
            <person name="Liu B."/>
            <person name="Ren Y."/>
            <person name="Zhang Y."/>
            <person name="Wang H."/>
            <person name="Li S."/>
            <person name="Jiang F."/>
            <person name="Yin L."/>
            <person name="Zhang G."/>
            <person name="Qian W."/>
            <person name="Fan W."/>
        </authorList>
    </citation>
    <scope>NUCLEOTIDE SEQUENCE [LARGE SCALE GENOMIC DNA]</scope>
    <source>
        <strain evidence="3">SZHN2017</strain>
        <tissue evidence="3">Muscle</tissue>
    </source>
</reference>
<evidence type="ECO:0000313" key="4">
    <source>
        <dbReference type="Proteomes" id="UP000245119"/>
    </source>
</evidence>
<dbReference type="PRINTS" id="PR00786">
    <property type="entry name" value="NEPRILYSIN"/>
</dbReference>